<comment type="caution">
    <text evidence="1">The sequence shown here is derived from an EMBL/GenBank/DDBJ whole genome shotgun (WGS) entry which is preliminary data.</text>
</comment>
<proteinExistence type="predicted"/>
<evidence type="ECO:0000313" key="2">
    <source>
        <dbReference type="Proteomes" id="UP000006324"/>
    </source>
</evidence>
<accession>A0A0F6H8G3</accession>
<dbReference type="Proteomes" id="UP000006324">
    <property type="component" value="Unassembled WGS sequence"/>
</dbReference>
<dbReference type="EMBL" id="AHNQ02000033">
    <property type="protein sequence ID" value="EKO24539.1"/>
    <property type="molecule type" value="Genomic_DNA"/>
</dbReference>
<dbReference type="AlphaFoldDB" id="A0A0F6H8G3"/>
<reference evidence="1 2" key="1">
    <citation type="submission" date="2012-09" db="EMBL/GenBank/DDBJ databases">
        <authorList>
            <person name="Harkins D.M."/>
            <person name="Durkin A.S."/>
            <person name="Brinkac L.M."/>
            <person name="Selengut J.D."/>
            <person name="Sanka R."/>
            <person name="DePew J."/>
            <person name="Purushe J."/>
            <person name="Chanthongthip A."/>
            <person name="Lattana O."/>
            <person name="Phetsouvanh R."/>
            <person name="Newton P.N."/>
            <person name="Vinetz J.M."/>
            <person name="Sutton G.G."/>
            <person name="Nelson W.C."/>
            <person name="Fouts D.E."/>
        </authorList>
    </citation>
    <scope>NUCLEOTIDE SEQUENCE [LARGE SCALE GENOMIC DNA]</scope>
    <source>
        <strain evidence="1 2">UI 12621</strain>
    </source>
</reference>
<name>A0A0F6H8G3_LEPIR</name>
<sequence>MRVPTFYFYGKISFYKTNFLHQVLHSGNLYKIKWIQREESMIHFSEKKIVNFTNQFLKCGNYCNLKNRNL</sequence>
<gene>
    <name evidence="1" type="ORF">LEP1GSC104_0716</name>
</gene>
<organism evidence="1 2">
    <name type="scientific">Leptospira interrogans str. UI 12621</name>
    <dbReference type="NCBI Taxonomy" id="1049937"/>
    <lineage>
        <taxon>Bacteria</taxon>
        <taxon>Pseudomonadati</taxon>
        <taxon>Spirochaetota</taxon>
        <taxon>Spirochaetia</taxon>
        <taxon>Leptospirales</taxon>
        <taxon>Leptospiraceae</taxon>
        <taxon>Leptospira</taxon>
    </lineage>
</organism>
<evidence type="ECO:0000313" key="1">
    <source>
        <dbReference type="EMBL" id="EKO24539.1"/>
    </source>
</evidence>
<protein>
    <submittedName>
        <fullName evidence="1">Uncharacterized protein</fullName>
    </submittedName>
</protein>